<dbReference type="Proteomes" id="UP000683360">
    <property type="component" value="Unassembled WGS sequence"/>
</dbReference>
<evidence type="ECO:0000313" key="2">
    <source>
        <dbReference type="EMBL" id="CAG2207334.1"/>
    </source>
</evidence>
<feature type="compositionally biased region" description="Basic and acidic residues" evidence="1">
    <location>
        <begin position="1"/>
        <end position="11"/>
    </location>
</feature>
<name>A0A8S3RLT6_MYTED</name>
<dbReference type="EMBL" id="CAJPWZ010001076">
    <property type="protein sequence ID" value="CAG2207334.1"/>
    <property type="molecule type" value="Genomic_DNA"/>
</dbReference>
<protein>
    <submittedName>
        <fullName evidence="2">Uncharacterized protein</fullName>
    </submittedName>
</protein>
<reference evidence="2" key="1">
    <citation type="submission" date="2021-03" db="EMBL/GenBank/DDBJ databases">
        <authorList>
            <person name="Bekaert M."/>
        </authorList>
    </citation>
    <scope>NUCLEOTIDE SEQUENCE</scope>
</reference>
<keyword evidence="3" id="KW-1185">Reference proteome</keyword>
<sequence>MEKNNEIHDETISVDGSIDMEDDNETASPQKRLKFRKNNQSLDDYATQKRLYQFVGKMTSDDESNMMEKEYAQNTVETSEESELMYITQAETFQEHTQLNSNYKPIDDYVEFDRPTDAVVENKSIQEIYTCTLCKYTTNIKCYYYKHLRKGHTSHTDTINNKRQKLNVDPSINSEPSSIPKNFYVARAESHSNQSMD</sequence>
<comment type="caution">
    <text evidence="2">The sequence shown here is derived from an EMBL/GenBank/DDBJ whole genome shotgun (WGS) entry which is preliminary data.</text>
</comment>
<evidence type="ECO:0000256" key="1">
    <source>
        <dbReference type="SAM" id="MobiDB-lite"/>
    </source>
</evidence>
<organism evidence="2 3">
    <name type="scientific">Mytilus edulis</name>
    <name type="common">Blue mussel</name>
    <dbReference type="NCBI Taxonomy" id="6550"/>
    <lineage>
        <taxon>Eukaryota</taxon>
        <taxon>Metazoa</taxon>
        <taxon>Spiralia</taxon>
        <taxon>Lophotrochozoa</taxon>
        <taxon>Mollusca</taxon>
        <taxon>Bivalvia</taxon>
        <taxon>Autobranchia</taxon>
        <taxon>Pteriomorphia</taxon>
        <taxon>Mytilida</taxon>
        <taxon>Mytiloidea</taxon>
        <taxon>Mytilidae</taxon>
        <taxon>Mytilinae</taxon>
        <taxon>Mytilus</taxon>
    </lineage>
</organism>
<proteinExistence type="predicted"/>
<dbReference type="AlphaFoldDB" id="A0A8S3RLT6"/>
<dbReference type="OrthoDB" id="10592885at2759"/>
<evidence type="ECO:0000313" key="3">
    <source>
        <dbReference type="Proteomes" id="UP000683360"/>
    </source>
</evidence>
<gene>
    <name evidence="2" type="ORF">MEDL_21608</name>
</gene>
<accession>A0A8S3RLT6</accession>
<feature type="region of interest" description="Disordered" evidence="1">
    <location>
        <begin position="1"/>
        <end position="39"/>
    </location>
</feature>